<evidence type="ECO:0000313" key="1">
    <source>
        <dbReference type="EMBL" id="CAG8713773.1"/>
    </source>
</evidence>
<dbReference type="Proteomes" id="UP000789702">
    <property type="component" value="Unassembled WGS sequence"/>
</dbReference>
<organism evidence="1 2">
    <name type="scientific">Dentiscutata heterogama</name>
    <dbReference type="NCBI Taxonomy" id="1316150"/>
    <lineage>
        <taxon>Eukaryota</taxon>
        <taxon>Fungi</taxon>
        <taxon>Fungi incertae sedis</taxon>
        <taxon>Mucoromycota</taxon>
        <taxon>Glomeromycotina</taxon>
        <taxon>Glomeromycetes</taxon>
        <taxon>Diversisporales</taxon>
        <taxon>Gigasporaceae</taxon>
        <taxon>Dentiscutata</taxon>
    </lineage>
</organism>
<proteinExistence type="predicted"/>
<keyword evidence="2" id="KW-1185">Reference proteome</keyword>
<feature type="non-terminal residue" evidence="1">
    <location>
        <position position="1"/>
    </location>
</feature>
<accession>A0ACA9PLF0</accession>
<reference evidence="1" key="1">
    <citation type="submission" date="2021-06" db="EMBL/GenBank/DDBJ databases">
        <authorList>
            <person name="Kallberg Y."/>
            <person name="Tangrot J."/>
            <person name="Rosling A."/>
        </authorList>
    </citation>
    <scope>NUCLEOTIDE SEQUENCE</scope>
    <source>
        <strain evidence="1">IL203A</strain>
    </source>
</reference>
<protein>
    <submittedName>
        <fullName evidence="1">9702_t:CDS:1</fullName>
    </submittedName>
</protein>
<name>A0ACA9PLF0_9GLOM</name>
<evidence type="ECO:0000313" key="2">
    <source>
        <dbReference type="Proteomes" id="UP000789702"/>
    </source>
</evidence>
<comment type="caution">
    <text evidence="1">The sequence shown here is derived from an EMBL/GenBank/DDBJ whole genome shotgun (WGS) entry which is preliminary data.</text>
</comment>
<dbReference type="EMBL" id="CAJVPU010030384">
    <property type="protein sequence ID" value="CAG8713773.1"/>
    <property type="molecule type" value="Genomic_DNA"/>
</dbReference>
<gene>
    <name evidence="1" type="ORF">DHETER_LOCUS12413</name>
</gene>
<sequence>MQKWDEKSRNRIYTGTLLSVSAGATCGGLVAFFYNRSFFRYTIATGINCGIFGLSFFSIRELCLAHQQKNKLRNYNIRSTNELISSIIAGGLTGAPHELHCIHSRWSTRSSP</sequence>